<dbReference type="PANTHER" id="PTHR45339:SF3">
    <property type="entry name" value="HISTIDINE KINASE"/>
    <property type="match status" value="1"/>
</dbReference>
<organism evidence="9 10">
    <name type="scientific">Thalassotalea eurytherma</name>
    <dbReference type="NCBI Taxonomy" id="1144278"/>
    <lineage>
        <taxon>Bacteria</taxon>
        <taxon>Pseudomonadati</taxon>
        <taxon>Pseudomonadota</taxon>
        <taxon>Gammaproteobacteria</taxon>
        <taxon>Alteromonadales</taxon>
        <taxon>Colwelliaceae</taxon>
        <taxon>Thalassotalea</taxon>
    </lineage>
</organism>
<dbReference type="InterPro" id="IPR003661">
    <property type="entry name" value="HisK_dim/P_dom"/>
</dbReference>
<dbReference type="InterPro" id="IPR035965">
    <property type="entry name" value="PAS-like_dom_sf"/>
</dbReference>
<keyword evidence="5" id="KW-1133">Transmembrane helix</keyword>
<dbReference type="SUPFAM" id="SSF55785">
    <property type="entry name" value="PYP-like sensor domain (PAS domain)"/>
    <property type="match status" value="1"/>
</dbReference>
<dbReference type="EMBL" id="BSSU01000011">
    <property type="protein sequence ID" value="GLX82857.1"/>
    <property type="molecule type" value="Genomic_DNA"/>
</dbReference>
<dbReference type="PANTHER" id="PTHR45339">
    <property type="entry name" value="HYBRID SIGNAL TRANSDUCTION HISTIDINE KINASE J"/>
    <property type="match status" value="1"/>
</dbReference>
<dbReference type="EC" id="2.7.13.3" evidence="2"/>
<dbReference type="PRINTS" id="PR00344">
    <property type="entry name" value="BCTRLSENSOR"/>
</dbReference>
<dbReference type="InterPro" id="IPR036890">
    <property type="entry name" value="HATPase_C_sf"/>
</dbReference>
<dbReference type="Gene3D" id="3.40.50.2300">
    <property type="match status" value="1"/>
</dbReference>
<keyword evidence="5" id="KW-0812">Transmembrane</keyword>
<dbReference type="Pfam" id="PF00072">
    <property type="entry name" value="Response_reg"/>
    <property type="match status" value="1"/>
</dbReference>
<dbReference type="InterPro" id="IPR011006">
    <property type="entry name" value="CheY-like_superfamily"/>
</dbReference>
<feature type="domain" description="Response regulatory" evidence="7">
    <location>
        <begin position="976"/>
        <end position="1092"/>
    </location>
</feature>
<dbReference type="SMART" id="SM00091">
    <property type="entry name" value="PAS"/>
    <property type="match status" value="1"/>
</dbReference>
<dbReference type="InterPro" id="IPR000014">
    <property type="entry name" value="PAS"/>
</dbReference>
<dbReference type="SMART" id="SM00388">
    <property type="entry name" value="HisKA"/>
    <property type="match status" value="1"/>
</dbReference>
<keyword evidence="5" id="KW-0472">Membrane</keyword>
<dbReference type="SMART" id="SM00448">
    <property type="entry name" value="REC"/>
    <property type="match status" value="1"/>
</dbReference>
<evidence type="ECO:0000259" key="6">
    <source>
        <dbReference type="PROSITE" id="PS50109"/>
    </source>
</evidence>
<dbReference type="Pfam" id="PF02518">
    <property type="entry name" value="HATPase_c"/>
    <property type="match status" value="1"/>
</dbReference>
<dbReference type="Gene3D" id="1.10.287.130">
    <property type="match status" value="1"/>
</dbReference>
<dbReference type="SUPFAM" id="SSF55874">
    <property type="entry name" value="ATPase domain of HSP90 chaperone/DNA topoisomerase II/histidine kinase"/>
    <property type="match status" value="1"/>
</dbReference>
<dbReference type="CDD" id="cd00082">
    <property type="entry name" value="HisKA"/>
    <property type="match status" value="1"/>
</dbReference>
<dbReference type="Pfam" id="PF00512">
    <property type="entry name" value="HisKA"/>
    <property type="match status" value="1"/>
</dbReference>
<evidence type="ECO:0000259" key="8">
    <source>
        <dbReference type="PROSITE" id="PS50112"/>
    </source>
</evidence>
<comment type="caution">
    <text evidence="9">The sequence shown here is derived from an EMBL/GenBank/DDBJ whole genome shotgun (WGS) entry which is preliminary data.</text>
</comment>
<feature type="transmembrane region" description="Helical" evidence="5">
    <location>
        <begin position="354"/>
        <end position="375"/>
    </location>
</feature>
<dbReference type="Gene3D" id="3.30.565.10">
    <property type="entry name" value="Histidine kinase-like ATPase, C-terminal domain"/>
    <property type="match status" value="1"/>
</dbReference>
<dbReference type="InterPro" id="IPR003594">
    <property type="entry name" value="HATPase_dom"/>
</dbReference>
<gene>
    <name evidence="9" type="ORF">theurythT_23090</name>
</gene>
<accession>A0ABQ6H415</accession>
<evidence type="ECO:0000256" key="5">
    <source>
        <dbReference type="SAM" id="Phobius"/>
    </source>
</evidence>
<keyword evidence="10" id="KW-1185">Reference proteome</keyword>
<dbReference type="CDD" id="cd16922">
    <property type="entry name" value="HATPase_EvgS-ArcB-TorS-like"/>
    <property type="match status" value="1"/>
</dbReference>
<keyword evidence="3 4" id="KW-0597">Phosphoprotein</keyword>
<reference evidence="9 10" key="1">
    <citation type="submission" date="2023-03" db="EMBL/GenBank/DDBJ databases">
        <title>Draft genome sequence of Thalassotalea eurytherma JCM 18482T.</title>
        <authorList>
            <person name="Sawabe T."/>
        </authorList>
    </citation>
    <scope>NUCLEOTIDE SEQUENCE [LARGE SCALE GENOMIC DNA]</scope>
    <source>
        <strain evidence="9 10">JCM 18482</strain>
    </source>
</reference>
<dbReference type="CDD" id="cd17546">
    <property type="entry name" value="REC_hyHK_CKI1_RcsC-like"/>
    <property type="match status" value="1"/>
</dbReference>
<feature type="domain" description="Histidine kinase" evidence="6">
    <location>
        <begin position="597"/>
        <end position="820"/>
    </location>
</feature>
<feature type="domain" description="PAS" evidence="8">
    <location>
        <begin position="457"/>
        <end position="502"/>
    </location>
</feature>
<evidence type="ECO:0000256" key="4">
    <source>
        <dbReference type="PROSITE-ProRule" id="PRU00169"/>
    </source>
</evidence>
<dbReference type="Pfam" id="PF13426">
    <property type="entry name" value="PAS_9"/>
    <property type="match status" value="1"/>
</dbReference>
<dbReference type="InterPro" id="IPR005467">
    <property type="entry name" value="His_kinase_dom"/>
</dbReference>
<evidence type="ECO:0000259" key="7">
    <source>
        <dbReference type="PROSITE" id="PS50110"/>
    </source>
</evidence>
<dbReference type="InterPro" id="IPR004358">
    <property type="entry name" value="Sig_transdc_His_kin-like_C"/>
</dbReference>
<protein>
    <recommendedName>
        <fullName evidence="2">histidine kinase</fullName>
        <ecNumber evidence="2">2.7.13.3</ecNumber>
    </recommendedName>
</protein>
<dbReference type="SUPFAM" id="SSF52172">
    <property type="entry name" value="CheY-like"/>
    <property type="match status" value="1"/>
</dbReference>
<comment type="catalytic activity">
    <reaction evidence="1">
        <text>ATP + protein L-histidine = ADP + protein N-phospho-L-histidine.</text>
        <dbReference type="EC" id="2.7.13.3"/>
    </reaction>
</comment>
<dbReference type="SUPFAM" id="SSF47384">
    <property type="entry name" value="Homodimeric domain of signal transducing histidine kinase"/>
    <property type="match status" value="1"/>
</dbReference>
<dbReference type="PROSITE" id="PS50112">
    <property type="entry name" value="PAS"/>
    <property type="match status" value="1"/>
</dbReference>
<dbReference type="InterPro" id="IPR001789">
    <property type="entry name" value="Sig_transdc_resp-reg_receiver"/>
</dbReference>
<feature type="transmembrane region" description="Helical" evidence="5">
    <location>
        <begin position="31"/>
        <end position="53"/>
    </location>
</feature>
<evidence type="ECO:0000256" key="2">
    <source>
        <dbReference type="ARBA" id="ARBA00012438"/>
    </source>
</evidence>
<feature type="modified residue" description="4-aspartylphosphate" evidence="4">
    <location>
        <position position="1025"/>
    </location>
</feature>
<evidence type="ECO:0000313" key="9">
    <source>
        <dbReference type="EMBL" id="GLX82857.1"/>
    </source>
</evidence>
<dbReference type="SMART" id="SM00387">
    <property type="entry name" value="HATPase_c"/>
    <property type="match status" value="1"/>
</dbReference>
<evidence type="ECO:0000256" key="3">
    <source>
        <dbReference type="ARBA" id="ARBA00022553"/>
    </source>
</evidence>
<sequence length="1099" mass="123978">MLYSSKADLFERVVVQNKDNKTRLFQRYNRLVFSVFIVVGLLAVIIAISRYYASVEEHQTRRFQQLLSNTDLLDQRLALGINTINNLSSLAQYHLKNHALTLAPLPRLVDDKEGFYLDIIHFDDKTLINNVTGNGSVADLSEPTLNEIKMTQQIGPAFASAVNVIPEASWLYYISNRQFVSIYPWVDKEQWRFNASSRQSPHYLALSRLGQDELYWSSPYMDTAGTGASFSLGQGVYNQSRFMGALVLDFNLTKLSQYLTKRPSDNASIVVVNAQQKLMINYPHETTEEQQLVSWLDIAPAELQELSLADINSRGPFFKKNGWWVEVVQLKSNGWSIIQYQPYNSFISPIIRDAIVSFIWIMGTLFVVVLVLYLLTLGSFIKPTKSFIQHIENSAKGDPGKEKPPLGWHYWYQLVENIFGQNRSLMQKLKDHNSELDQRVAEQTSALRAKSEQHERDFAQLVSIVNAIPELIIFTDPKGLTIGVNRAFKKFISVEDESLIGKDASNLLPKAIGQVLEHFVHLTKQGNDSSLNIRNVEVNDQHFDIYCGYVFSDEKAILGSVFIIRDVTNQHATELAIMKAKEHAEDANQAKSQFLANMSHEIRTPINAIDGMMSVLENTTITPLQMQYITTAQSASSSLLRLVDELLDLAKVESGNMQLYYGSYSLDKIIEQAVEFNLSKAKQKGLDFIIELSPLLPAKVKTDEGRLVQVLNNILNNAVKFTRSGSIKLYVNTYIRAKHQNQTKIRFSITDTGIGIKPDAQKDLFNAFTQVDESMTREYGGTGLGLAICQQIVSLMGGTIKIDSALGKGSEFSFEVLFDDVIYHSPLNHQIEIASLAASISENAVEGINQLAVNVRKLTDIANLSVVEQDTVLVIDTEQANDEDLFKNLLEFSHQHYCHWQHIKAVGILLPERKEKIAAIEKQAMSLNLPYLFIEQPIYRSTLLSLCKMEMQQQNQALKNRLIESPANDSLLQNKRVLLVEDNLVNQMVAKQLLSAMGIDAKIAENGQQALEMVKKEDFELVLMDIQMPVMDGLTATRKIRAMKQFENLPIIAMTAHAREEDRQNSFQAGMNLHIAKPVTAKILKQGMLEVLNLNQQVS</sequence>
<evidence type="ECO:0000313" key="10">
    <source>
        <dbReference type="Proteomes" id="UP001157133"/>
    </source>
</evidence>
<dbReference type="PROSITE" id="PS50109">
    <property type="entry name" value="HIS_KIN"/>
    <property type="match status" value="1"/>
</dbReference>
<evidence type="ECO:0000256" key="1">
    <source>
        <dbReference type="ARBA" id="ARBA00000085"/>
    </source>
</evidence>
<dbReference type="InterPro" id="IPR036097">
    <property type="entry name" value="HisK_dim/P_sf"/>
</dbReference>
<dbReference type="Gene3D" id="3.30.450.20">
    <property type="entry name" value="PAS domain"/>
    <property type="match status" value="3"/>
</dbReference>
<dbReference type="PROSITE" id="PS50110">
    <property type="entry name" value="RESPONSE_REGULATORY"/>
    <property type="match status" value="1"/>
</dbReference>
<name>A0ABQ6H415_9GAMM</name>
<dbReference type="Proteomes" id="UP001157133">
    <property type="component" value="Unassembled WGS sequence"/>
</dbReference>
<proteinExistence type="predicted"/>